<accession>A0A2P2C7T7</accession>
<dbReference type="Pfam" id="PF11716">
    <property type="entry name" value="MDMPI_N"/>
    <property type="match status" value="1"/>
</dbReference>
<gene>
    <name evidence="2" type="ORF">NOCA1130363</name>
</gene>
<dbReference type="PANTHER" id="PTHR40758:SF1">
    <property type="entry name" value="CONSERVED PROTEIN"/>
    <property type="match status" value="1"/>
</dbReference>
<dbReference type="SUPFAM" id="SSF109854">
    <property type="entry name" value="DinB/YfiT-like putative metalloenzymes"/>
    <property type="match status" value="1"/>
</dbReference>
<evidence type="ECO:0000259" key="1">
    <source>
        <dbReference type="Pfam" id="PF11716"/>
    </source>
</evidence>
<protein>
    <recommendedName>
        <fullName evidence="1">Mycothiol-dependent maleylpyruvate isomerase metal-binding domain-containing protein</fullName>
    </recommendedName>
</protein>
<feature type="domain" description="Mycothiol-dependent maleylpyruvate isomerase metal-binding" evidence="1">
    <location>
        <begin position="13"/>
        <end position="129"/>
    </location>
</feature>
<name>A0A2P2C7T7_9ZZZZ</name>
<dbReference type="InterPro" id="IPR024344">
    <property type="entry name" value="MDMPI_metal-binding"/>
</dbReference>
<dbReference type="GO" id="GO:0046872">
    <property type="term" value="F:metal ion binding"/>
    <property type="evidence" value="ECO:0007669"/>
    <property type="project" value="InterPro"/>
</dbReference>
<dbReference type="InterPro" id="IPR017517">
    <property type="entry name" value="Maleyloyr_isom"/>
</dbReference>
<dbReference type="NCBIfam" id="TIGR03083">
    <property type="entry name" value="maleylpyruvate isomerase family mycothiol-dependent enzyme"/>
    <property type="match status" value="1"/>
</dbReference>
<dbReference type="InterPro" id="IPR034660">
    <property type="entry name" value="DinB/YfiT-like"/>
</dbReference>
<organism evidence="2">
    <name type="scientific">metagenome</name>
    <dbReference type="NCBI Taxonomy" id="256318"/>
    <lineage>
        <taxon>unclassified sequences</taxon>
        <taxon>metagenomes</taxon>
    </lineage>
</organism>
<dbReference type="PANTHER" id="PTHR40758">
    <property type="entry name" value="CONSERVED PROTEIN"/>
    <property type="match status" value="1"/>
</dbReference>
<proteinExistence type="predicted"/>
<evidence type="ECO:0000313" key="2">
    <source>
        <dbReference type="EMBL" id="CUR58063.1"/>
    </source>
</evidence>
<dbReference type="AlphaFoldDB" id="A0A2P2C7T7"/>
<sequence>MAHDWLPLLRLHTDRFAEVIAGADLDATVAYCPGWSVRDLAGHLGGIHQWAGRAVTHRSPSFVPTAPASDAGSEEVAEWYRHSAAGLLDVLAAAPEDAPAWTLDPDDTTAGFWRRRQVHETALHVWDLEGALGTPTPYDAGLAWDGVLEVADVMYPRQVRLGRVEPLPTALRLLATDVDGEVTLGAGEPVVVRETAEVLLRLLWHRADASALDPRATRLVAGALTP</sequence>
<dbReference type="EMBL" id="CZKB01000005">
    <property type="protein sequence ID" value="CUR58063.1"/>
    <property type="molecule type" value="Genomic_DNA"/>
</dbReference>
<reference evidence="2" key="1">
    <citation type="submission" date="2015-08" db="EMBL/GenBank/DDBJ databases">
        <authorList>
            <person name="Babu N.S."/>
            <person name="Beckwith C.J."/>
            <person name="Beseler K.G."/>
            <person name="Brison A."/>
            <person name="Carone J.V."/>
            <person name="Caskin T.P."/>
            <person name="Diamond M."/>
            <person name="Durham M.E."/>
            <person name="Foxe J.M."/>
            <person name="Go M."/>
            <person name="Henderson B.A."/>
            <person name="Jones I.B."/>
            <person name="McGettigan J.A."/>
            <person name="Micheletti S.J."/>
            <person name="Nasrallah M.E."/>
            <person name="Ortiz D."/>
            <person name="Piller C.R."/>
            <person name="Privatt S.R."/>
            <person name="Schneider S.L."/>
            <person name="Sharp S."/>
            <person name="Smith T.C."/>
            <person name="Stanton J.D."/>
            <person name="Ullery H.E."/>
            <person name="Wilson R.J."/>
            <person name="Serrano M.G."/>
            <person name="Buck G."/>
            <person name="Lee V."/>
            <person name="Wang Y."/>
            <person name="Carvalho R."/>
            <person name="Voegtly L."/>
            <person name="Shi R."/>
            <person name="Duckworth R."/>
            <person name="Johnson A."/>
            <person name="Loviza R."/>
            <person name="Walstead R."/>
            <person name="Shah Z."/>
            <person name="Kiflezghi M."/>
            <person name="Wade K."/>
            <person name="Ball S.L."/>
            <person name="Bradley K.W."/>
            <person name="Asai D.J."/>
            <person name="Bowman C.A."/>
            <person name="Russell D.A."/>
            <person name="Pope W.H."/>
            <person name="Jacobs-Sera D."/>
            <person name="Hendrix R.W."/>
            <person name="Hatfull G.F."/>
        </authorList>
    </citation>
    <scope>NUCLEOTIDE SEQUENCE</scope>
</reference>
<dbReference type="GO" id="GO:0005886">
    <property type="term" value="C:plasma membrane"/>
    <property type="evidence" value="ECO:0007669"/>
    <property type="project" value="TreeGrafter"/>
</dbReference>
<dbReference type="Gene3D" id="1.20.120.450">
    <property type="entry name" value="dinb family like domain"/>
    <property type="match status" value="1"/>
</dbReference>